<reference evidence="2 3" key="1">
    <citation type="submission" date="2019-07" db="EMBL/GenBank/DDBJ databases">
        <title>Description of 53C-WASEF.</title>
        <authorList>
            <person name="Pitt A."/>
            <person name="Hahn M.W."/>
        </authorList>
    </citation>
    <scope>NUCLEOTIDE SEQUENCE [LARGE SCALE GENOMIC DNA]</scope>
    <source>
        <strain evidence="2 3">53C-WASEF</strain>
    </source>
</reference>
<dbReference type="Proteomes" id="UP000315648">
    <property type="component" value="Unassembled WGS sequence"/>
</dbReference>
<comment type="caution">
    <text evidence="2">The sequence shown here is derived from an EMBL/GenBank/DDBJ whole genome shotgun (WGS) entry which is preliminary data.</text>
</comment>
<proteinExistence type="predicted"/>
<evidence type="ECO:0000313" key="3">
    <source>
        <dbReference type="Proteomes" id="UP000315648"/>
    </source>
</evidence>
<keyword evidence="1" id="KW-0472">Membrane</keyword>
<protein>
    <submittedName>
        <fullName evidence="2">DUF3592 domain-containing protein</fullName>
    </submittedName>
</protein>
<dbReference type="AlphaFoldDB" id="A0A556QPR0"/>
<keyword evidence="3" id="KW-1185">Reference proteome</keyword>
<dbReference type="RefSeq" id="WP_144228962.1">
    <property type="nucleotide sequence ID" value="NZ_CBCRVV010000002.1"/>
</dbReference>
<sequence length="108" mass="11934">MPLSAAILIAFVFVAFGVIAIYAGIPDVKRALASRKWPKTNGLIEEVSEESHRTKGKGRSRIAIEYKVKYHYVVDDRAYTGKWNSLISTSNKSGMCLFKKGGCDGCVF</sequence>
<keyword evidence="1" id="KW-1133">Transmembrane helix</keyword>
<organism evidence="2 3">
    <name type="scientific">Rariglobus hedericola</name>
    <dbReference type="NCBI Taxonomy" id="2597822"/>
    <lineage>
        <taxon>Bacteria</taxon>
        <taxon>Pseudomonadati</taxon>
        <taxon>Verrucomicrobiota</taxon>
        <taxon>Opitutia</taxon>
        <taxon>Opitutales</taxon>
        <taxon>Opitutaceae</taxon>
        <taxon>Rariglobus</taxon>
    </lineage>
</organism>
<feature type="transmembrane region" description="Helical" evidence="1">
    <location>
        <begin position="6"/>
        <end position="25"/>
    </location>
</feature>
<accession>A0A556QPR0</accession>
<dbReference type="EMBL" id="VMBG01000001">
    <property type="protein sequence ID" value="TSJ78621.1"/>
    <property type="molecule type" value="Genomic_DNA"/>
</dbReference>
<keyword evidence="1" id="KW-0812">Transmembrane</keyword>
<evidence type="ECO:0000313" key="2">
    <source>
        <dbReference type="EMBL" id="TSJ78621.1"/>
    </source>
</evidence>
<gene>
    <name evidence="2" type="ORF">FPL22_04775</name>
</gene>
<evidence type="ECO:0000256" key="1">
    <source>
        <dbReference type="SAM" id="Phobius"/>
    </source>
</evidence>
<name>A0A556QPR0_9BACT</name>